<evidence type="ECO:0000256" key="5">
    <source>
        <dbReference type="ARBA" id="ARBA00022692"/>
    </source>
</evidence>
<evidence type="ECO:0000256" key="2">
    <source>
        <dbReference type="ARBA" id="ARBA00004586"/>
    </source>
</evidence>
<dbReference type="Proteomes" id="UP000321514">
    <property type="component" value="Unassembled WGS sequence"/>
</dbReference>
<feature type="transmembrane region" description="Helical" evidence="9">
    <location>
        <begin position="248"/>
        <end position="269"/>
    </location>
</feature>
<evidence type="ECO:0000256" key="1">
    <source>
        <dbReference type="ARBA" id="ARBA00004127"/>
    </source>
</evidence>
<proteinExistence type="predicted"/>
<feature type="transmembrane region" description="Helical" evidence="9">
    <location>
        <begin position="194"/>
        <end position="212"/>
    </location>
</feature>
<evidence type="ECO:0000256" key="4">
    <source>
        <dbReference type="ARBA" id="ARBA00022679"/>
    </source>
</evidence>
<reference evidence="11 12" key="1">
    <citation type="submission" date="2016-10" db="EMBL/GenBank/DDBJ databases">
        <authorList>
            <person name="Varghese N."/>
            <person name="Submissions S."/>
        </authorList>
    </citation>
    <scope>NUCLEOTIDE SEQUENCE [LARGE SCALE GENOMIC DNA]</scope>
    <source>
        <strain evidence="11 12">DSM 16525</strain>
    </source>
</reference>
<feature type="transmembrane region" description="Helical" evidence="9">
    <location>
        <begin position="328"/>
        <end position="347"/>
    </location>
</feature>
<keyword evidence="5 9" id="KW-0812">Transmembrane</keyword>
<evidence type="ECO:0000313" key="12">
    <source>
        <dbReference type="Proteomes" id="UP000183760"/>
    </source>
</evidence>
<evidence type="ECO:0000256" key="9">
    <source>
        <dbReference type="SAM" id="Phobius"/>
    </source>
</evidence>
<dbReference type="Pfam" id="PF03901">
    <property type="entry name" value="Glyco_transf_22"/>
    <property type="match status" value="1"/>
</dbReference>
<feature type="transmembrane region" description="Helical" evidence="9">
    <location>
        <begin position="111"/>
        <end position="129"/>
    </location>
</feature>
<dbReference type="STRING" id="1334629.MFUL124B02_12010"/>
<gene>
    <name evidence="10" type="ORF">MFU01_77140</name>
    <name evidence="11" type="ORF">SAMN05443572_11145</name>
</gene>
<dbReference type="EMBL" id="FOIB01000011">
    <property type="protein sequence ID" value="SEU35928.1"/>
    <property type="molecule type" value="Genomic_DNA"/>
</dbReference>
<keyword evidence="3" id="KW-0328">Glycosyltransferase</keyword>
<dbReference type="PANTHER" id="PTHR22760">
    <property type="entry name" value="GLYCOSYLTRANSFERASE"/>
    <property type="match status" value="1"/>
</dbReference>
<evidence type="ECO:0000313" key="13">
    <source>
        <dbReference type="Proteomes" id="UP000321514"/>
    </source>
</evidence>
<dbReference type="GO" id="GO:0000030">
    <property type="term" value="F:mannosyltransferase activity"/>
    <property type="evidence" value="ECO:0007669"/>
    <property type="project" value="TreeGrafter"/>
</dbReference>
<dbReference type="InterPro" id="IPR005599">
    <property type="entry name" value="GPI_mannosylTrfase"/>
</dbReference>
<protein>
    <submittedName>
        <fullName evidence="11">Alg9-like mannosyltransferase family protein</fullName>
    </submittedName>
</protein>
<evidence type="ECO:0000313" key="11">
    <source>
        <dbReference type="EMBL" id="SEU35928.1"/>
    </source>
</evidence>
<reference evidence="10 13" key="2">
    <citation type="submission" date="2019-07" db="EMBL/GenBank/DDBJ databases">
        <title>Whole genome shotgun sequence of Myxococcus fulvus NBRC 100333.</title>
        <authorList>
            <person name="Hosoyama A."/>
            <person name="Uohara A."/>
            <person name="Ohji S."/>
            <person name="Ichikawa N."/>
        </authorList>
    </citation>
    <scope>NUCLEOTIDE SEQUENCE [LARGE SCALE GENOMIC DNA]</scope>
    <source>
        <strain evidence="10 13">NBRC 100333</strain>
    </source>
</reference>
<dbReference type="Proteomes" id="UP000183760">
    <property type="component" value="Unassembled WGS sequence"/>
</dbReference>
<evidence type="ECO:0000256" key="7">
    <source>
        <dbReference type="ARBA" id="ARBA00022989"/>
    </source>
</evidence>
<dbReference type="GO" id="GO:0012505">
    <property type="term" value="C:endomembrane system"/>
    <property type="evidence" value="ECO:0007669"/>
    <property type="project" value="UniProtKB-SubCell"/>
</dbReference>
<accession>A0A511TES8</accession>
<dbReference type="EMBL" id="BJXR01000068">
    <property type="protein sequence ID" value="GEN12677.1"/>
    <property type="molecule type" value="Genomic_DNA"/>
</dbReference>
<evidence type="ECO:0000256" key="3">
    <source>
        <dbReference type="ARBA" id="ARBA00022676"/>
    </source>
</evidence>
<organism evidence="10 13">
    <name type="scientific">Myxococcus fulvus</name>
    <dbReference type="NCBI Taxonomy" id="33"/>
    <lineage>
        <taxon>Bacteria</taxon>
        <taxon>Pseudomonadati</taxon>
        <taxon>Myxococcota</taxon>
        <taxon>Myxococcia</taxon>
        <taxon>Myxococcales</taxon>
        <taxon>Cystobacterineae</taxon>
        <taxon>Myxococcaceae</taxon>
        <taxon>Myxococcus</taxon>
    </lineage>
</organism>
<dbReference type="AlphaFoldDB" id="A0A511TES8"/>
<evidence type="ECO:0000256" key="6">
    <source>
        <dbReference type="ARBA" id="ARBA00022824"/>
    </source>
</evidence>
<feature type="transmembrane region" description="Helical" evidence="9">
    <location>
        <begin position="300"/>
        <end position="321"/>
    </location>
</feature>
<keyword evidence="6" id="KW-0256">Endoplasmic reticulum</keyword>
<sequence>MAALAVVALLPAVIAVAQLGRIHPDEVFQALEPAYWRVHGYGVLAWEWRDGIRNWAVPGVLAAFLKLAGMLGITDPQGYRAVTAVPQLALHAWSLWAVYRFTARRTGVSGGWLAVLLVGLYGPVLVFAGRTLAESFSTSFLVVAMEALDRRERETRAGLLGGAALGLAVVTRYPSAICVLTALLYLLVARRWRMLAFTCLGGLVVAAGLGLLDHLTWGSPFHSFFTYVRFNVLSGEAAARFGSAAPGFYLLPLVTAVPGWAWVAVPLGLGAGRRGVSLPLTCAAVYLGVLLVTAHKEERFLYPALVLGVLAAAPVVANLLTTRVPPSARWGVTAMALVTGLVSARWFPPQDLRADQFRAIVASTRMGGATGLLIVNEGLWGSGGFFYLGQRIPWLTCDWPRDDAFQRGLRDRTFNRAVSFEDRALPELQAGGFRIEKRIGRETLLVRD</sequence>
<evidence type="ECO:0000313" key="10">
    <source>
        <dbReference type="EMBL" id="GEN12677.1"/>
    </source>
</evidence>
<comment type="caution">
    <text evidence="10">The sequence shown here is derived from an EMBL/GenBank/DDBJ whole genome shotgun (WGS) entry which is preliminary data.</text>
</comment>
<keyword evidence="8 9" id="KW-0472">Membrane</keyword>
<evidence type="ECO:0000256" key="8">
    <source>
        <dbReference type="ARBA" id="ARBA00023136"/>
    </source>
</evidence>
<name>A0A511TES8_MYXFU</name>
<feature type="transmembrane region" description="Helical" evidence="9">
    <location>
        <begin position="276"/>
        <end position="294"/>
    </location>
</feature>
<keyword evidence="12" id="KW-1185">Reference proteome</keyword>
<comment type="subcellular location">
    <subcellularLocation>
        <location evidence="1">Endomembrane system</location>
        <topology evidence="1">Multi-pass membrane protein</topology>
    </subcellularLocation>
    <subcellularLocation>
        <location evidence="2">Endoplasmic reticulum membrane</location>
    </subcellularLocation>
</comment>
<feature type="transmembrane region" description="Helical" evidence="9">
    <location>
        <begin position="159"/>
        <end position="188"/>
    </location>
</feature>
<keyword evidence="7 9" id="KW-1133">Transmembrane helix</keyword>
<keyword evidence="4" id="KW-0808">Transferase</keyword>